<keyword evidence="5" id="KW-0479">Metal-binding</keyword>
<sequence>MHRFVLETRKLRAMSAEEERSESSRLIRLPPGFAPGVGWKGRRTFIVSFEHGTRTLDRMPGVRSFFSVHGHCKPEWKPFLQQPSESDEEHTERLKQTFPFPKAATSFVGFPDTLPSPTMQDRERKAKETSSSSAQRARPAKRKSPEDSCEQPAERRQRVATPASSIKAGVPAEGGRTAGKAKAARGQQSKASKWAMYMSSPEPAEPARLAPGGQGGKHKQRKCSWDGLTADDMLQRLQGALECFEGAKASYSILSEVDAGVAMSAKSIVGRAVRILWPEDDAWFSGTIESYDSTSGQHTVLYADGDSESILLPMERVRLDINPGQPFAAPSAEELIASAQHLLCAADKVDCAGTEEEGKSRSEALRARAAELLQAADSAAVQAARQGQHSQQQQPEHLAHGPACLQGELHNPQGTGDAPAAQDRPPAPVNSCTAAAEGFAQKAAGTQRPQHDSSGGAGAQDLPALGEVVWAREKGWPHWPALVTTKETSRGLCNLRTVKGGVVVWFFGTFEMACLKPTEIRSFAQGLALSLHATCKRSVKLFRTALQQAHRYMETGKPPDQMVLDNNDEVWYDEAEEADEAVELEGLQFPLRIGKNLQVLKLGRIEWMRPTYHTRRHIYPVGYAAVRAVELSADRGRGKAVECLCEILESADSFSPMFRVTPETGAPVEASSATAAWRAVLERHGLAKRAAGLSGQRMFGLDAPTVAKLVQSLPHAARCSAFEAWTRDKPEAVPMSAEEERQCVSMSASCQQLPEGIQPVAHLDGSQGACSVCGEEEETTFNHLLQCDGCRSLVHMACYGVAAPPEGRLWLCDLCKLGPQRLPACALCPVSGGLMRRTTCGRWAHAACALWTPGMWINADSGLVEGLAKLPKARFQLSCSLCSQTYGACIQCAGSRQCFAAFHPTCASREGLRMVAVDDGEGSDSGDEGGEPRGAPQDAEQPAAADSTPGHLDTDKAGKPAAVITVLADCTEEGSPQNTLAVTQKAPQQPPVGPLSAPAGGTTGISQRPAAPASACAATEAPSSVQEPSRVLQLSESAMTAQQLPQDRVQQEAVPEGWAAAAQPTGHAWSAGTEHAQQASLAAEASLSPKRHRQPSSKAAEASGSPGRPTSPAQRAPGLRKRMARSRRVWKEGTYIGSGIWLMCYCAKHQHALEQMGASRSVVSMTTGQGAQDARSPQPKARQSPSKQRPAQAAQQSGAAECAAQPEGRALASREAAYNHELRRGQRAPDALAAALAKRAYVRKVPYLVSTAALPRLTGQLERSWGPCFIPLKKAISIGQVSSTGPSIAEQLVERREAGKGAKQGQDTAKSESLLRQQDKAGLPARQLPNVRCHDPRQPSTHHLAAAGGGTACSRPQGQQADSTAAEQRPVQSLAERFADMQRTVMARLTCGKSAIHGWGAFTKRLHAEGDMLIEYAGELVRRSVADARERRCYDKLVGAGTYVFGLNEELCVDATQAGNMAHLLNHSCEPNAYSRTITVRSTATGLLHDHVVIFARRNVGAGEELTYDYRFCGDEKLPCNCGAPACRGFVNAAKRSMEGDGMLVLRSRLKPYTGQKLVWDGE</sequence>
<dbReference type="PROSITE" id="PS01359">
    <property type="entry name" value="ZF_PHD_1"/>
    <property type="match status" value="1"/>
</dbReference>
<dbReference type="Pfam" id="PF13831">
    <property type="entry name" value="PHD_2"/>
    <property type="match status" value="1"/>
</dbReference>
<dbReference type="SMART" id="SM00317">
    <property type="entry name" value="SET"/>
    <property type="match status" value="1"/>
</dbReference>
<proteinExistence type="predicted"/>
<evidence type="ECO:0000256" key="10">
    <source>
        <dbReference type="PROSITE-ProRule" id="PRU00146"/>
    </source>
</evidence>
<dbReference type="SMART" id="SM00542">
    <property type="entry name" value="FYRC"/>
    <property type="match status" value="1"/>
</dbReference>
<evidence type="ECO:0000256" key="9">
    <source>
        <dbReference type="ARBA" id="ARBA00023242"/>
    </source>
</evidence>
<dbReference type="InterPro" id="IPR019786">
    <property type="entry name" value="Zinc_finger_PHD-type_CS"/>
</dbReference>
<dbReference type="Proteomes" id="UP001314263">
    <property type="component" value="Unassembled WGS sequence"/>
</dbReference>
<keyword evidence="3" id="KW-0808">Transferase</keyword>
<dbReference type="PROSITE" id="PS50812">
    <property type="entry name" value="PWWP"/>
    <property type="match status" value="1"/>
</dbReference>
<dbReference type="Pfam" id="PF05965">
    <property type="entry name" value="FYRC"/>
    <property type="match status" value="1"/>
</dbReference>
<evidence type="ECO:0000256" key="11">
    <source>
        <dbReference type="SAM" id="MobiDB-lite"/>
    </source>
</evidence>
<feature type="compositionally biased region" description="Polar residues" evidence="11">
    <location>
        <begin position="1354"/>
        <end position="1366"/>
    </location>
</feature>
<feature type="domain" description="PHD-type" evidence="16">
    <location>
        <begin position="822"/>
        <end position="939"/>
    </location>
</feature>
<dbReference type="PROSITE" id="PS51805">
    <property type="entry name" value="EPHD"/>
    <property type="match status" value="1"/>
</dbReference>
<evidence type="ECO:0000256" key="3">
    <source>
        <dbReference type="ARBA" id="ARBA00022679"/>
    </source>
</evidence>
<feature type="compositionally biased region" description="Low complexity" evidence="11">
    <location>
        <begin position="1188"/>
        <end position="1205"/>
    </location>
</feature>
<dbReference type="InterPro" id="IPR000313">
    <property type="entry name" value="PWWP_dom"/>
</dbReference>
<evidence type="ECO:0000256" key="8">
    <source>
        <dbReference type="ARBA" id="ARBA00022853"/>
    </source>
</evidence>
<evidence type="ECO:0000259" key="15">
    <source>
        <dbReference type="PROSITE" id="PS50868"/>
    </source>
</evidence>
<feature type="domain" description="Post-SET" evidence="15">
    <location>
        <begin position="1516"/>
        <end position="1532"/>
    </location>
</feature>
<dbReference type="Pfam" id="PF00856">
    <property type="entry name" value="SET"/>
    <property type="match status" value="1"/>
</dbReference>
<dbReference type="Gene3D" id="3.30.40.10">
    <property type="entry name" value="Zinc/RING finger domain, C3HC4 (zinc finger)"/>
    <property type="match status" value="2"/>
</dbReference>
<feature type="domain" description="PWWP" evidence="14">
    <location>
        <begin position="465"/>
        <end position="526"/>
    </location>
</feature>
<gene>
    <name evidence="17" type="ORF">CVIRNUC_003973</name>
</gene>
<dbReference type="GO" id="GO:0005634">
    <property type="term" value="C:nucleus"/>
    <property type="evidence" value="ECO:0007669"/>
    <property type="project" value="UniProtKB-SubCell"/>
</dbReference>
<dbReference type="Gene3D" id="2.170.270.10">
    <property type="entry name" value="SET domain"/>
    <property type="match status" value="1"/>
</dbReference>
<evidence type="ECO:0000313" key="17">
    <source>
        <dbReference type="EMBL" id="CAK0772538.1"/>
    </source>
</evidence>
<keyword evidence="2" id="KW-0489">Methyltransferase</keyword>
<dbReference type="CDD" id="cd20404">
    <property type="entry name" value="Tudor_Agenet_AtEML-like"/>
    <property type="match status" value="1"/>
</dbReference>
<dbReference type="Gene3D" id="2.30.30.140">
    <property type="match status" value="2"/>
</dbReference>
<feature type="region of interest" description="Disordered" evidence="11">
    <location>
        <begin position="77"/>
        <end position="222"/>
    </location>
</feature>
<feature type="region of interest" description="Disordered" evidence="11">
    <location>
        <begin position="1296"/>
        <end position="1370"/>
    </location>
</feature>
<dbReference type="PROSITE" id="PS51543">
    <property type="entry name" value="FYRC"/>
    <property type="match status" value="1"/>
</dbReference>
<keyword evidence="4" id="KW-0949">S-adenosyl-L-methionine</keyword>
<feature type="compositionally biased region" description="Low complexity" evidence="11">
    <location>
        <begin position="174"/>
        <end position="193"/>
    </location>
</feature>
<comment type="caution">
    <text evidence="17">The sequence shown here is derived from an EMBL/GenBank/DDBJ whole genome shotgun (WGS) entry which is preliminary data.</text>
</comment>
<dbReference type="GO" id="GO:0140993">
    <property type="term" value="F:histone modifying activity"/>
    <property type="evidence" value="ECO:0007669"/>
    <property type="project" value="UniProtKB-ARBA"/>
</dbReference>
<dbReference type="PROSITE" id="PS50868">
    <property type="entry name" value="POST_SET"/>
    <property type="match status" value="1"/>
</dbReference>
<dbReference type="SUPFAM" id="SSF82199">
    <property type="entry name" value="SET domain"/>
    <property type="match status" value="1"/>
</dbReference>
<evidence type="ECO:0000256" key="5">
    <source>
        <dbReference type="ARBA" id="ARBA00022723"/>
    </source>
</evidence>
<dbReference type="PROSITE" id="PS50016">
    <property type="entry name" value="ZF_PHD_2"/>
    <property type="match status" value="1"/>
</dbReference>
<dbReference type="PROSITE" id="PS51542">
    <property type="entry name" value="FYRN"/>
    <property type="match status" value="1"/>
</dbReference>
<dbReference type="InterPro" id="IPR011011">
    <property type="entry name" value="Znf_FYVE_PHD"/>
</dbReference>
<dbReference type="SUPFAM" id="SSF57903">
    <property type="entry name" value="FYVE/PHD zinc finger"/>
    <property type="match status" value="1"/>
</dbReference>
<feature type="compositionally biased region" description="Polar residues" evidence="11">
    <location>
        <begin position="975"/>
        <end position="987"/>
    </location>
</feature>
<evidence type="ECO:0000256" key="2">
    <source>
        <dbReference type="ARBA" id="ARBA00022603"/>
    </source>
</evidence>
<feature type="compositionally biased region" description="Low complexity" evidence="11">
    <location>
        <begin position="434"/>
        <end position="444"/>
    </location>
</feature>
<dbReference type="Pfam" id="PF13832">
    <property type="entry name" value="zf-HC5HC2H_2"/>
    <property type="match status" value="1"/>
</dbReference>
<reference evidence="17 18" key="1">
    <citation type="submission" date="2023-10" db="EMBL/GenBank/DDBJ databases">
        <authorList>
            <person name="Maclean D."/>
            <person name="Macfadyen A."/>
        </authorList>
    </citation>
    <scope>NUCLEOTIDE SEQUENCE [LARGE SCALE GENOMIC DNA]</scope>
</reference>
<dbReference type="InterPro" id="IPR013083">
    <property type="entry name" value="Znf_RING/FYVE/PHD"/>
</dbReference>
<dbReference type="PANTHER" id="PTHR13793">
    <property type="entry name" value="PHD FINGER PROTEINS"/>
    <property type="match status" value="1"/>
</dbReference>
<evidence type="ECO:0000259" key="16">
    <source>
        <dbReference type="PROSITE" id="PS51805"/>
    </source>
</evidence>
<dbReference type="SMART" id="SM00249">
    <property type="entry name" value="PHD"/>
    <property type="match status" value="2"/>
</dbReference>
<dbReference type="SUPFAM" id="SSF63748">
    <property type="entry name" value="Tudor/PWWP/MBT"/>
    <property type="match status" value="2"/>
</dbReference>
<evidence type="ECO:0000259" key="12">
    <source>
        <dbReference type="PROSITE" id="PS50016"/>
    </source>
</evidence>
<feature type="domain" description="SET" evidence="13">
    <location>
        <begin position="1387"/>
        <end position="1511"/>
    </location>
</feature>
<feature type="region of interest" description="Disordered" evidence="11">
    <location>
        <begin position="1163"/>
        <end position="1206"/>
    </location>
</feature>
<keyword evidence="8" id="KW-0156">Chromatin regulator</keyword>
<evidence type="ECO:0000259" key="14">
    <source>
        <dbReference type="PROSITE" id="PS50812"/>
    </source>
</evidence>
<dbReference type="GO" id="GO:0008168">
    <property type="term" value="F:methyltransferase activity"/>
    <property type="evidence" value="ECO:0007669"/>
    <property type="project" value="UniProtKB-KW"/>
</dbReference>
<evidence type="ECO:0000313" key="18">
    <source>
        <dbReference type="Proteomes" id="UP001314263"/>
    </source>
</evidence>
<dbReference type="InterPro" id="IPR003888">
    <property type="entry name" value="FYrich_N"/>
</dbReference>
<dbReference type="InterPro" id="IPR046341">
    <property type="entry name" value="SET_dom_sf"/>
</dbReference>
<organism evidence="17 18">
    <name type="scientific">Coccomyxa viridis</name>
    <dbReference type="NCBI Taxonomy" id="1274662"/>
    <lineage>
        <taxon>Eukaryota</taxon>
        <taxon>Viridiplantae</taxon>
        <taxon>Chlorophyta</taxon>
        <taxon>core chlorophytes</taxon>
        <taxon>Trebouxiophyceae</taxon>
        <taxon>Trebouxiophyceae incertae sedis</taxon>
        <taxon>Coccomyxaceae</taxon>
        <taxon>Coccomyxa</taxon>
    </lineage>
</organism>
<dbReference type="Pfam" id="PF05964">
    <property type="entry name" value="FYRN"/>
    <property type="match status" value="1"/>
</dbReference>
<feature type="region of interest" description="Disordered" evidence="11">
    <location>
        <begin position="403"/>
        <end position="461"/>
    </location>
</feature>
<dbReference type="GO" id="GO:0032259">
    <property type="term" value="P:methylation"/>
    <property type="evidence" value="ECO:0007669"/>
    <property type="project" value="UniProtKB-KW"/>
</dbReference>
<protein>
    <submittedName>
        <fullName evidence="17">Uncharacterized protein</fullName>
    </submittedName>
</protein>
<dbReference type="CDD" id="cd10518">
    <property type="entry name" value="SET_SETD1-like"/>
    <property type="match status" value="1"/>
</dbReference>
<dbReference type="InterPro" id="IPR001965">
    <property type="entry name" value="Znf_PHD"/>
</dbReference>
<keyword evidence="7" id="KW-0862">Zinc</keyword>
<name>A0AAV1I0I0_9CHLO</name>
<dbReference type="Gene3D" id="3.30.160.360">
    <property type="match status" value="1"/>
</dbReference>
<feature type="compositionally biased region" description="Low complexity" evidence="11">
    <location>
        <begin position="935"/>
        <end position="946"/>
    </location>
</feature>
<evidence type="ECO:0000256" key="4">
    <source>
        <dbReference type="ARBA" id="ARBA00022691"/>
    </source>
</evidence>
<dbReference type="InterPro" id="IPR019787">
    <property type="entry name" value="Znf_PHD-finger"/>
</dbReference>
<dbReference type="GO" id="GO:0008270">
    <property type="term" value="F:zinc ion binding"/>
    <property type="evidence" value="ECO:0007669"/>
    <property type="project" value="UniProtKB-KW"/>
</dbReference>
<evidence type="ECO:0000259" key="13">
    <source>
        <dbReference type="PROSITE" id="PS50280"/>
    </source>
</evidence>
<evidence type="ECO:0000256" key="7">
    <source>
        <dbReference type="ARBA" id="ARBA00022833"/>
    </source>
</evidence>
<dbReference type="InterPro" id="IPR050701">
    <property type="entry name" value="Histone_Mod_Regulator"/>
</dbReference>
<dbReference type="InterPro" id="IPR003889">
    <property type="entry name" value="FYrich_C"/>
</dbReference>
<keyword evidence="6 10" id="KW-0863">Zinc-finger</keyword>
<feature type="compositionally biased region" description="Low complexity" evidence="11">
    <location>
        <begin position="1009"/>
        <end position="1024"/>
    </location>
</feature>
<evidence type="ECO:0000256" key="1">
    <source>
        <dbReference type="ARBA" id="ARBA00004123"/>
    </source>
</evidence>
<feature type="compositionally biased region" description="Acidic residues" evidence="11">
    <location>
        <begin position="918"/>
        <end position="929"/>
    </location>
</feature>
<feature type="region of interest" description="Disordered" evidence="11">
    <location>
        <begin position="975"/>
        <end position="1125"/>
    </location>
</feature>
<dbReference type="SMART" id="SM00508">
    <property type="entry name" value="PostSET"/>
    <property type="match status" value="1"/>
</dbReference>
<feature type="region of interest" description="Disordered" evidence="11">
    <location>
        <begin position="917"/>
        <end position="957"/>
    </location>
</feature>
<dbReference type="GO" id="GO:0006357">
    <property type="term" value="P:regulation of transcription by RNA polymerase II"/>
    <property type="evidence" value="ECO:0007669"/>
    <property type="project" value="TreeGrafter"/>
</dbReference>
<dbReference type="EMBL" id="CAUYUE010000005">
    <property type="protein sequence ID" value="CAK0772538.1"/>
    <property type="molecule type" value="Genomic_DNA"/>
</dbReference>
<keyword evidence="18" id="KW-1185">Reference proteome</keyword>
<comment type="subcellular location">
    <subcellularLocation>
        <location evidence="1">Nucleus</location>
    </subcellularLocation>
</comment>
<dbReference type="PROSITE" id="PS50280">
    <property type="entry name" value="SET"/>
    <property type="match status" value="1"/>
</dbReference>
<dbReference type="Pfam" id="PF00855">
    <property type="entry name" value="PWWP"/>
    <property type="match status" value="1"/>
</dbReference>
<accession>A0AAV1I0I0</accession>
<dbReference type="PANTHER" id="PTHR13793:SF140">
    <property type="entry name" value="HISTONE-LYSINE N-METHYLTRANSFERASE ATX2"/>
    <property type="match status" value="1"/>
</dbReference>
<dbReference type="InterPro" id="IPR001214">
    <property type="entry name" value="SET_dom"/>
</dbReference>
<dbReference type="InterPro" id="IPR003616">
    <property type="entry name" value="Post-SET_dom"/>
</dbReference>
<evidence type="ECO:0000256" key="6">
    <source>
        <dbReference type="ARBA" id="ARBA00022771"/>
    </source>
</evidence>
<feature type="compositionally biased region" description="Polar residues" evidence="11">
    <location>
        <begin position="1032"/>
        <end position="1045"/>
    </location>
</feature>
<feature type="compositionally biased region" description="Low complexity" evidence="11">
    <location>
        <begin position="1076"/>
        <end position="1088"/>
    </location>
</feature>
<keyword evidence="9" id="KW-0539">Nucleus</keyword>
<dbReference type="InterPro" id="IPR034732">
    <property type="entry name" value="EPHD"/>
</dbReference>
<feature type="domain" description="PHD-type" evidence="12">
    <location>
        <begin position="767"/>
        <end position="818"/>
    </location>
</feature>